<dbReference type="InterPro" id="IPR036890">
    <property type="entry name" value="HATPase_C_sf"/>
</dbReference>
<comment type="catalytic activity">
    <reaction evidence="1">
        <text>ATP + protein L-histidine = ADP + protein N-phospho-L-histidine.</text>
        <dbReference type="EC" id="2.7.13.3"/>
    </reaction>
</comment>
<keyword evidence="5 9" id="KW-0418">Kinase</keyword>
<dbReference type="PANTHER" id="PTHR43047">
    <property type="entry name" value="TWO-COMPONENT HISTIDINE PROTEIN KINASE"/>
    <property type="match status" value="1"/>
</dbReference>
<keyword evidence="4" id="KW-0547">Nucleotide-binding</keyword>
<keyword evidence="6" id="KW-0067">ATP-binding</keyword>
<reference evidence="9" key="1">
    <citation type="submission" date="2022-08" db="EMBL/GenBank/DDBJ databases">
        <title>Alicyclobacillus fastidiosus DSM 17978, complete genome.</title>
        <authorList>
            <person name="Wang Q."/>
            <person name="Cai R."/>
            <person name="Wang Z."/>
        </authorList>
    </citation>
    <scope>NUCLEOTIDE SEQUENCE</scope>
    <source>
        <strain evidence="9">DSM 17978</strain>
    </source>
</reference>
<evidence type="ECO:0000259" key="8">
    <source>
        <dbReference type="PROSITE" id="PS50109"/>
    </source>
</evidence>
<dbReference type="PROSITE" id="PS50109">
    <property type="entry name" value="HIS_KIN"/>
    <property type="match status" value="1"/>
</dbReference>
<dbReference type="RefSeq" id="WP_268006447.1">
    <property type="nucleotide sequence ID" value="NZ_BSUT01000001.1"/>
</dbReference>
<evidence type="ECO:0000256" key="4">
    <source>
        <dbReference type="ARBA" id="ARBA00022741"/>
    </source>
</evidence>
<dbReference type="PANTHER" id="PTHR43047:SF72">
    <property type="entry name" value="OSMOSENSING HISTIDINE PROTEIN KINASE SLN1"/>
    <property type="match status" value="1"/>
</dbReference>
<keyword evidence="7" id="KW-0902">Two-component regulatory system</keyword>
<dbReference type="PRINTS" id="PR00344">
    <property type="entry name" value="BCTRLSENSOR"/>
</dbReference>
<dbReference type="GO" id="GO:0016301">
    <property type="term" value="F:kinase activity"/>
    <property type="evidence" value="ECO:0007669"/>
    <property type="project" value="UniProtKB-KW"/>
</dbReference>
<dbReference type="InterPro" id="IPR004358">
    <property type="entry name" value="Sig_transdc_His_kin-like_C"/>
</dbReference>
<feature type="domain" description="Histidine kinase" evidence="8">
    <location>
        <begin position="1"/>
        <end position="143"/>
    </location>
</feature>
<dbReference type="CDD" id="cd00075">
    <property type="entry name" value="HATPase"/>
    <property type="match status" value="1"/>
</dbReference>
<proteinExistence type="predicted"/>
<evidence type="ECO:0000256" key="6">
    <source>
        <dbReference type="ARBA" id="ARBA00022840"/>
    </source>
</evidence>
<dbReference type="Pfam" id="PF02518">
    <property type="entry name" value="HATPase_c"/>
    <property type="match status" value="1"/>
</dbReference>
<gene>
    <name evidence="9" type="ORF">NZD89_03550</name>
</gene>
<dbReference type="InterPro" id="IPR003594">
    <property type="entry name" value="HATPase_dom"/>
</dbReference>
<evidence type="ECO:0000256" key="5">
    <source>
        <dbReference type="ARBA" id="ARBA00022777"/>
    </source>
</evidence>
<organism evidence="9 10">
    <name type="scientific">Alicyclobacillus fastidiosus</name>
    <dbReference type="NCBI Taxonomy" id="392011"/>
    <lineage>
        <taxon>Bacteria</taxon>
        <taxon>Bacillati</taxon>
        <taxon>Bacillota</taxon>
        <taxon>Bacilli</taxon>
        <taxon>Bacillales</taxon>
        <taxon>Alicyclobacillaceae</taxon>
        <taxon>Alicyclobacillus</taxon>
    </lineage>
</organism>
<dbReference type="Gene3D" id="3.30.565.10">
    <property type="entry name" value="Histidine kinase-like ATPase, C-terminal domain"/>
    <property type="match status" value="1"/>
</dbReference>
<evidence type="ECO:0000256" key="7">
    <source>
        <dbReference type="ARBA" id="ARBA00023012"/>
    </source>
</evidence>
<keyword evidence="3" id="KW-0808">Transferase</keyword>
<keyword evidence="10" id="KW-1185">Reference proteome</keyword>
<evidence type="ECO:0000256" key="1">
    <source>
        <dbReference type="ARBA" id="ARBA00000085"/>
    </source>
</evidence>
<evidence type="ECO:0000313" key="9">
    <source>
        <dbReference type="EMBL" id="WAH42576.1"/>
    </source>
</evidence>
<protein>
    <recommendedName>
        <fullName evidence="2">histidine kinase</fullName>
        <ecNumber evidence="2">2.7.13.3</ecNumber>
    </recommendedName>
</protein>
<name>A0ABY6ZK82_9BACL</name>
<evidence type="ECO:0000256" key="3">
    <source>
        <dbReference type="ARBA" id="ARBA00022679"/>
    </source>
</evidence>
<dbReference type="InterPro" id="IPR005467">
    <property type="entry name" value="His_kinase_dom"/>
</dbReference>
<dbReference type="EC" id="2.7.13.3" evidence="2"/>
<dbReference type="Proteomes" id="UP001164761">
    <property type="component" value="Chromosome"/>
</dbReference>
<accession>A0ABY6ZK82</accession>
<dbReference type="SUPFAM" id="SSF55874">
    <property type="entry name" value="ATPase domain of HSP90 chaperone/DNA topoisomerase II/histidine kinase"/>
    <property type="match status" value="1"/>
</dbReference>
<dbReference type="EMBL" id="CP104067">
    <property type="protein sequence ID" value="WAH42576.1"/>
    <property type="molecule type" value="Genomic_DNA"/>
</dbReference>
<evidence type="ECO:0000256" key="2">
    <source>
        <dbReference type="ARBA" id="ARBA00012438"/>
    </source>
</evidence>
<evidence type="ECO:0000313" key="10">
    <source>
        <dbReference type="Proteomes" id="UP001164761"/>
    </source>
</evidence>
<sequence length="149" mass="16412">MVIAAVVEQFRDVAEMKNIHLVVSEGPPVTMRADEERLQQLLTILLDNALKFTDQGGRVEVYWTVVANAVHLTVSDDGIGVSEADLQKVFDRFFQANEARSSGGAGLGLAIAKWIVEEHHGKIWAESRLHEGMTIRVILPFKSTNSSLG</sequence>
<dbReference type="SMART" id="SM00387">
    <property type="entry name" value="HATPase_c"/>
    <property type="match status" value="1"/>
</dbReference>